<protein>
    <submittedName>
        <fullName evidence="1">Uncharacterized protein</fullName>
    </submittedName>
</protein>
<evidence type="ECO:0000313" key="2">
    <source>
        <dbReference type="Proteomes" id="UP000017944"/>
    </source>
</evidence>
<accession>A0A090NBQ6</accession>
<sequence length="56" mass="6551">MGITLCSHCRINYFVITLKPGKPGFFILICNNPKKCEAPRRFHISLLRLIFKFLKI</sequence>
<reference evidence="1 2" key="1">
    <citation type="submission" date="2013-10" db="EMBL/GenBank/DDBJ databases">
        <title>Draft genomes and the virulence plasmids of Sd1617 vaccine constructs: WRSd3 and WRSd5.</title>
        <authorList>
            <person name="Aksomboon Vongsawan A."/>
            <person name="Venkatesan M.M."/>
            <person name="Vaisvil B."/>
            <person name="Emel G."/>
            <person name="Kepatral V."/>
            <person name="Sethabutr O."/>
            <person name="Serichantalergs O."/>
            <person name="Mason C."/>
        </authorList>
    </citation>
    <scope>NUCLEOTIDE SEQUENCE [LARGE SCALE GENOMIC DNA]</scope>
    <source>
        <strain evidence="1 2">WRSd3</strain>
    </source>
</reference>
<evidence type="ECO:0000313" key="1">
    <source>
        <dbReference type="EMBL" id="ESU77157.1"/>
    </source>
</evidence>
<dbReference type="EMBL" id="AXUT01000418">
    <property type="protein sequence ID" value="ESU77157.1"/>
    <property type="molecule type" value="Genomic_DNA"/>
</dbReference>
<dbReference type="Proteomes" id="UP000017944">
    <property type="component" value="Unassembled WGS sequence"/>
</dbReference>
<proteinExistence type="predicted"/>
<organism evidence="1 2">
    <name type="scientific">Shigella dysenteriae WRSd3</name>
    <dbReference type="NCBI Taxonomy" id="1401327"/>
    <lineage>
        <taxon>Bacteria</taxon>
        <taxon>Pseudomonadati</taxon>
        <taxon>Pseudomonadota</taxon>
        <taxon>Gammaproteobacteria</taxon>
        <taxon>Enterobacterales</taxon>
        <taxon>Enterobacteriaceae</taxon>
        <taxon>Shigella</taxon>
    </lineage>
</organism>
<name>A0A090NBQ6_SHIDY</name>
<dbReference type="PATRIC" id="fig|1401327.3.peg.3641"/>
<comment type="caution">
    <text evidence="1">The sequence shown here is derived from an EMBL/GenBank/DDBJ whole genome shotgun (WGS) entry which is preliminary data.</text>
</comment>
<gene>
    <name evidence="1" type="ORF">WRSd3_03925</name>
</gene>
<dbReference type="AlphaFoldDB" id="A0A090NBQ6"/>